<evidence type="ECO:0000313" key="3">
    <source>
        <dbReference type="Proteomes" id="UP000076798"/>
    </source>
</evidence>
<evidence type="ECO:0000256" key="1">
    <source>
        <dbReference type="SAM" id="SignalP"/>
    </source>
</evidence>
<dbReference type="Proteomes" id="UP000076798">
    <property type="component" value="Unassembled WGS sequence"/>
</dbReference>
<keyword evidence="3" id="KW-1185">Reference proteome</keyword>
<feature type="chain" id="PRO_5007871827" evidence="1">
    <location>
        <begin position="24"/>
        <end position="82"/>
    </location>
</feature>
<accession>A0A166CUZ0</accession>
<name>A0A166CUZ0_9AGAM</name>
<feature type="signal peptide" evidence="1">
    <location>
        <begin position="1"/>
        <end position="23"/>
    </location>
</feature>
<evidence type="ECO:0000313" key="2">
    <source>
        <dbReference type="EMBL" id="KZT37842.1"/>
    </source>
</evidence>
<proteinExistence type="predicted"/>
<sequence length="82" mass="9227">MSAGPRFNHSASSSFGLFTLTLSLCLHPIDDMPSIVELLDATPVISLWTMKGRLARDCERALSIFFRNEECVEKMLYSNSTR</sequence>
<dbReference type="EMBL" id="KV428075">
    <property type="protein sequence ID" value="KZT37842.1"/>
    <property type="molecule type" value="Genomic_DNA"/>
</dbReference>
<reference evidence="2 3" key="1">
    <citation type="journal article" date="2016" name="Mol. Biol. Evol.">
        <title>Comparative Genomics of Early-Diverging Mushroom-Forming Fungi Provides Insights into the Origins of Lignocellulose Decay Capabilities.</title>
        <authorList>
            <person name="Nagy L.G."/>
            <person name="Riley R."/>
            <person name="Tritt A."/>
            <person name="Adam C."/>
            <person name="Daum C."/>
            <person name="Floudas D."/>
            <person name="Sun H."/>
            <person name="Yadav J.S."/>
            <person name="Pangilinan J."/>
            <person name="Larsson K.H."/>
            <person name="Matsuura K."/>
            <person name="Barry K."/>
            <person name="Labutti K."/>
            <person name="Kuo R."/>
            <person name="Ohm R.A."/>
            <person name="Bhattacharya S.S."/>
            <person name="Shirouzu T."/>
            <person name="Yoshinaga Y."/>
            <person name="Martin F.M."/>
            <person name="Grigoriev I.V."/>
            <person name="Hibbett D.S."/>
        </authorList>
    </citation>
    <scope>NUCLEOTIDE SEQUENCE [LARGE SCALE GENOMIC DNA]</scope>
    <source>
        <strain evidence="2 3">HHB10207 ss-3</strain>
    </source>
</reference>
<dbReference type="AlphaFoldDB" id="A0A166CUZ0"/>
<gene>
    <name evidence="2" type="ORF">SISSUDRAFT_1047930</name>
</gene>
<keyword evidence="1" id="KW-0732">Signal</keyword>
<protein>
    <submittedName>
        <fullName evidence="2">Uncharacterized protein</fullName>
    </submittedName>
</protein>
<organism evidence="2 3">
    <name type="scientific">Sistotremastrum suecicum HHB10207 ss-3</name>
    <dbReference type="NCBI Taxonomy" id="1314776"/>
    <lineage>
        <taxon>Eukaryota</taxon>
        <taxon>Fungi</taxon>
        <taxon>Dikarya</taxon>
        <taxon>Basidiomycota</taxon>
        <taxon>Agaricomycotina</taxon>
        <taxon>Agaricomycetes</taxon>
        <taxon>Sistotremastrales</taxon>
        <taxon>Sistotremastraceae</taxon>
        <taxon>Sistotremastrum</taxon>
    </lineage>
</organism>